<dbReference type="PANTHER" id="PTHR45977">
    <property type="entry name" value="TARGET OF ERK KINASE MPK-1"/>
    <property type="match status" value="1"/>
</dbReference>
<keyword evidence="9" id="KW-0862">Zinc</keyword>
<sequence>MSFAFRGLRSDIESGFSGFVPERRAVHLQTRGRLQGLRLQLALLDREFDDLDYETLRALDTENASATPSMSEEEINALPVHKYKLTGPQRLVGGLIVIVYLVAKCFPLLVVLNRTLHPTAGLRKCT</sequence>
<evidence type="ECO:0000256" key="5">
    <source>
        <dbReference type="ARBA" id="ARBA00022692"/>
    </source>
</evidence>
<evidence type="ECO:0000313" key="14">
    <source>
        <dbReference type="Proteomes" id="UP000585474"/>
    </source>
</evidence>
<comment type="caution">
    <text evidence="13">The sequence shown here is derived from an EMBL/GenBank/DDBJ whole genome shotgun (WGS) entry which is preliminary data.</text>
</comment>
<evidence type="ECO:0000313" key="13">
    <source>
        <dbReference type="EMBL" id="GFZ19864.1"/>
    </source>
</evidence>
<keyword evidence="4" id="KW-0808">Transferase</keyword>
<evidence type="ECO:0000256" key="12">
    <source>
        <dbReference type="SAM" id="Phobius"/>
    </source>
</evidence>
<dbReference type="PANTHER" id="PTHR45977:SF21">
    <property type="entry name" value="ZINC FINGER, C3HC4 TYPE (RING FINGER) PROTEIN"/>
    <property type="match status" value="1"/>
</dbReference>
<protein>
    <recommendedName>
        <fullName evidence="3">RING-type E3 ubiquitin transferase</fullName>
        <ecNumber evidence="3">2.3.2.27</ecNumber>
    </recommendedName>
</protein>
<dbReference type="GO" id="GO:0008270">
    <property type="term" value="F:zinc ion binding"/>
    <property type="evidence" value="ECO:0007669"/>
    <property type="project" value="UniProtKB-KW"/>
</dbReference>
<keyword evidence="6" id="KW-0479">Metal-binding</keyword>
<dbReference type="AlphaFoldDB" id="A0A7J0HAT3"/>
<dbReference type="Proteomes" id="UP000585474">
    <property type="component" value="Unassembled WGS sequence"/>
</dbReference>
<comment type="subcellular location">
    <subcellularLocation>
        <location evidence="2">Membrane</location>
        <topology evidence="2">Multi-pass membrane protein</topology>
    </subcellularLocation>
</comment>
<comment type="catalytic activity">
    <reaction evidence="1">
        <text>S-ubiquitinyl-[E2 ubiquitin-conjugating enzyme]-L-cysteine + [acceptor protein]-L-lysine = [E2 ubiquitin-conjugating enzyme]-L-cysteine + N(6)-ubiquitinyl-[acceptor protein]-L-lysine.</text>
        <dbReference type="EC" id="2.3.2.27"/>
    </reaction>
</comment>
<evidence type="ECO:0000256" key="6">
    <source>
        <dbReference type="ARBA" id="ARBA00022723"/>
    </source>
</evidence>
<dbReference type="GO" id="GO:0006511">
    <property type="term" value="P:ubiquitin-dependent protein catabolic process"/>
    <property type="evidence" value="ECO:0007669"/>
    <property type="project" value="TreeGrafter"/>
</dbReference>
<keyword evidence="11 12" id="KW-0472">Membrane</keyword>
<proteinExistence type="predicted"/>
<keyword evidence="5 12" id="KW-0812">Transmembrane</keyword>
<keyword evidence="10 12" id="KW-1133">Transmembrane helix</keyword>
<keyword evidence="7" id="KW-0863">Zinc-finger</keyword>
<evidence type="ECO:0000256" key="11">
    <source>
        <dbReference type="ARBA" id="ARBA00023136"/>
    </source>
</evidence>
<evidence type="ECO:0000256" key="3">
    <source>
        <dbReference type="ARBA" id="ARBA00012483"/>
    </source>
</evidence>
<dbReference type="EC" id="2.3.2.27" evidence="3"/>
<evidence type="ECO:0000256" key="8">
    <source>
        <dbReference type="ARBA" id="ARBA00022786"/>
    </source>
</evidence>
<reference evidence="13 14" key="1">
    <citation type="submission" date="2019-07" db="EMBL/GenBank/DDBJ databases">
        <title>De Novo Assembly of kiwifruit Actinidia rufa.</title>
        <authorList>
            <person name="Sugita-Konishi S."/>
            <person name="Sato K."/>
            <person name="Mori E."/>
            <person name="Abe Y."/>
            <person name="Kisaki G."/>
            <person name="Hamano K."/>
            <person name="Suezawa K."/>
            <person name="Otani M."/>
            <person name="Fukuda T."/>
            <person name="Manabe T."/>
            <person name="Gomi K."/>
            <person name="Tabuchi M."/>
            <person name="Akimitsu K."/>
            <person name="Kataoka I."/>
        </authorList>
    </citation>
    <scope>NUCLEOTIDE SEQUENCE [LARGE SCALE GENOMIC DNA]</scope>
    <source>
        <strain evidence="14">cv. Fuchu</strain>
    </source>
</reference>
<evidence type="ECO:0000256" key="10">
    <source>
        <dbReference type="ARBA" id="ARBA00022989"/>
    </source>
</evidence>
<gene>
    <name evidence="13" type="ORF">Acr_28g0005690</name>
</gene>
<dbReference type="EMBL" id="BJWL01000028">
    <property type="protein sequence ID" value="GFZ19864.1"/>
    <property type="molecule type" value="Genomic_DNA"/>
</dbReference>
<name>A0A7J0HAT3_9ERIC</name>
<evidence type="ECO:0000256" key="7">
    <source>
        <dbReference type="ARBA" id="ARBA00022771"/>
    </source>
</evidence>
<keyword evidence="14" id="KW-1185">Reference proteome</keyword>
<evidence type="ECO:0000256" key="2">
    <source>
        <dbReference type="ARBA" id="ARBA00004141"/>
    </source>
</evidence>
<keyword evidence="8" id="KW-0833">Ubl conjugation pathway</keyword>
<dbReference type="GO" id="GO:0061630">
    <property type="term" value="F:ubiquitin protein ligase activity"/>
    <property type="evidence" value="ECO:0007669"/>
    <property type="project" value="UniProtKB-EC"/>
</dbReference>
<evidence type="ECO:0000256" key="9">
    <source>
        <dbReference type="ARBA" id="ARBA00022833"/>
    </source>
</evidence>
<dbReference type="GO" id="GO:0016020">
    <property type="term" value="C:membrane"/>
    <property type="evidence" value="ECO:0007669"/>
    <property type="project" value="UniProtKB-SubCell"/>
</dbReference>
<organism evidence="13 14">
    <name type="scientific">Actinidia rufa</name>
    <dbReference type="NCBI Taxonomy" id="165716"/>
    <lineage>
        <taxon>Eukaryota</taxon>
        <taxon>Viridiplantae</taxon>
        <taxon>Streptophyta</taxon>
        <taxon>Embryophyta</taxon>
        <taxon>Tracheophyta</taxon>
        <taxon>Spermatophyta</taxon>
        <taxon>Magnoliopsida</taxon>
        <taxon>eudicotyledons</taxon>
        <taxon>Gunneridae</taxon>
        <taxon>Pentapetalae</taxon>
        <taxon>asterids</taxon>
        <taxon>Ericales</taxon>
        <taxon>Actinidiaceae</taxon>
        <taxon>Actinidia</taxon>
    </lineage>
</organism>
<accession>A0A7J0HAT3</accession>
<dbReference type="GO" id="GO:0016567">
    <property type="term" value="P:protein ubiquitination"/>
    <property type="evidence" value="ECO:0007669"/>
    <property type="project" value="TreeGrafter"/>
</dbReference>
<feature type="transmembrane region" description="Helical" evidence="12">
    <location>
        <begin position="91"/>
        <end position="112"/>
    </location>
</feature>
<evidence type="ECO:0000256" key="4">
    <source>
        <dbReference type="ARBA" id="ARBA00022679"/>
    </source>
</evidence>
<dbReference type="OrthoDB" id="10573700at2759"/>
<evidence type="ECO:0000256" key="1">
    <source>
        <dbReference type="ARBA" id="ARBA00000900"/>
    </source>
</evidence>